<name>A0AAN8JUT4_PATCE</name>
<dbReference type="InterPro" id="IPR002591">
    <property type="entry name" value="Phosphodiest/P_Trfase"/>
</dbReference>
<evidence type="ECO:0000256" key="12">
    <source>
        <dbReference type="RuleBase" id="RU367138"/>
    </source>
</evidence>
<feature type="transmembrane region" description="Helical" evidence="12">
    <location>
        <begin position="648"/>
        <end position="667"/>
    </location>
</feature>
<dbReference type="EMBL" id="JAZGQO010000006">
    <property type="protein sequence ID" value="KAK6185837.1"/>
    <property type="molecule type" value="Genomic_DNA"/>
</dbReference>
<evidence type="ECO:0000256" key="10">
    <source>
        <dbReference type="ARBA" id="ARBA00023136"/>
    </source>
</evidence>
<evidence type="ECO:0000256" key="5">
    <source>
        <dbReference type="ARBA" id="ARBA00022502"/>
    </source>
</evidence>
<evidence type="ECO:0000313" key="14">
    <source>
        <dbReference type="EMBL" id="KAK6185837.1"/>
    </source>
</evidence>
<protein>
    <recommendedName>
        <fullName evidence="4 12">GPI ethanolamine phosphate transferase 1</fullName>
        <ecNumber evidence="12">2.-.-.-</ecNumber>
    </recommendedName>
</protein>
<evidence type="ECO:0000256" key="11">
    <source>
        <dbReference type="ARBA" id="ARBA00023180"/>
    </source>
</evidence>
<keyword evidence="9 12" id="KW-1133">Transmembrane helix</keyword>
<dbReference type="SUPFAM" id="SSF53649">
    <property type="entry name" value="Alkaline phosphatase-like"/>
    <property type="match status" value="1"/>
</dbReference>
<dbReference type="GO" id="GO:0005789">
    <property type="term" value="C:endoplasmic reticulum membrane"/>
    <property type="evidence" value="ECO:0007669"/>
    <property type="project" value="UniProtKB-SubCell"/>
</dbReference>
<evidence type="ECO:0000256" key="6">
    <source>
        <dbReference type="ARBA" id="ARBA00022679"/>
    </source>
</evidence>
<feature type="transmembrane region" description="Helical" evidence="12">
    <location>
        <begin position="824"/>
        <end position="847"/>
    </location>
</feature>
<organism evidence="14 15">
    <name type="scientific">Patella caerulea</name>
    <name type="common">Rayed Mediterranean limpet</name>
    <dbReference type="NCBI Taxonomy" id="87958"/>
    <lineage>
        <taxon>Eukaryota</taxon>
        <taxon>Metazoa</taxon>
        <taxon>Spiralia</taxon>
        <taxon>Lophotrochozoa</taxon>
        <taxon>Mollusca</taxon>
        <taxon>Gastropoda</taxon>
        <taxon>Patellogastropoda</taxon>
        <taxon>Patelloidea</taxon>
        <taxon>Patellidae</taxon>
        <taxon>Patella</taxon>
    </lineage>
</organism>
<feature type="transmembrane region" description="Helical" evidence="12">
    <location>
        <begin position="7"/>
        <end position="26"/>
    </location>
</feature>
<dbReference type="Gene3D" id="3.40.720.10">
    <property type="entry name" value="Alkaline Phosphatase, subunit A"/>
    <property type="match status" value="2"/>
</dbReference>
<dbReference type="PANTHER" id="PTHR12250:SF0">
    <property type="entry name" value="GPI ETHANOLAMINE PHOSPHATE TRANSFERASE 1"/>
    <property type="match status" value="1"/>
</dbReference>
<evidence type="ECO:0000256" key="3">
    <source>
        <dbReference type="ARBA" id="ARBA00008400"/>
    </source>
</evidence>
<dbReference type="Pfam" id="PF01663">
    <property type="entry name" value="Phosphodiest"/>
    <property type="match status" value="1"/>
</dbReference>
<evidence type="ECO:0000256" key="2">
    <source>
        <dbReference type="ARBA" id="ARBA00004687"/>
    </source>
</evidence>
<feature type="transmembrane region" description="Helical" evidence="12">
    <location>
        <begin position="483"/>
        <end position="500"/>
    </location>
</feature>
<dbReference type="FunFam" id="3.40.720.10:FF:000015">
    <property type="entry name" value="GPI ethanolamine phosphate transferase 1"/>
    <property type="match status" value="1"/>
</dbReference>
<dbReference type="InterPro" id="IPR017850">
    <property type="entry name" value="Alkaline_phosphatase_core_sf"/>
</dbReference>
<feature type="domain" description="GPI ethanolamine phosphate transferase 1 C-terminal" evidence="13">
    <location>
        <begin position="433"/>
        <end position="883"/>
    </location>
</feature>
<keyword evidence="7 12" id="KW-0812">Transmembrane</keyword>
<feature type="transmembrane region" description="Helical" evidence="12">
    <location>
        <begin position="890"/>
        <end position="910"/>
    </location>
</feature>
<feature type="transmembrane region" description="Helical" evidence="12">
    <location>
        <begin position="718"/>
        <end position="741"/>
    </location>
</feature>
<evidence type="ECO:0000256" key="9">
    <source>
        <dbReference type="ARBA" id="ARBA00022989"/>
    </source>
</evidence>
<dbReference type="CDD" id="cd16020">
    <property type="entry name" value="GPI_EPT_1"/>
    <property type="match status" value="1"/>
</dbReference>
<keyword evidence="10 12" id="KW-0472">Membrane</keyword>
<evidence type="ECO:0000256" key="8">
    <source>
        <dbReference type="ARBA" id="ARBA00022824"/>
    </source>
</evidence>
<comment type="caution">
    <text evidence="14">The sequence shown here is derived from an EMBL/GenBank/DDBJ whole genome shotgun (WGS) entry which is preliminary data.</text>
</comment>
<keyword evidence="15" id="KW-1185">Reference proteome</keyword>
<evidence type="ECO:0000313" key="15">
    <source>
        <dbReference type="Proteomes" id="UP001347796"/>
    </source>
</evidence>
<comment type="subcellular location">
    <subcellularLocation>
        <location evidence="1 12">Endoplasmic reticulum membrane</location>
        <topology evidence="1 12">Multi-pass membrane protein</topology>
    </subcellularLocation>
</comment>
<dbReference type="PANTHER" id="PTHR12250">
    <property type="entry name" value="PHOSPHATIDYLINOSITOL GLYCAN, CLASS N"/>
    <property type="match status" value="1"/>
</dbReference>
<keyword evidence="6 12" id="KW-0808">Transferase</keyword>
<evidence type="ECO:0000256" key="7">
    <source>
        <dbReference type="ARBA" id="ARBA00022692"/>
    </source>
</evidence>
<dbReference type="GO" id="GO:0051377">
    <property type="term" value="F:mannose-ethanolamine phosphotransferase activity"/>
    <property type="evidence" value="ECO:0007669"/>
    <property type="project" value="UniProtKB-UniRule"/>
</dbReference>
<feature type="transmembrane region" description="Helical" evidence="12">
    <location>
        <begin position="444"/>
        <end position="462"/>
    </location>
</feature>
<feature type="transmembrane region" description="Helical" evidence="12">
    <location>
        <begin position="859"/>
        <end position="878"/>
    </location>
</feature>
<dbReference type="EC" id="2.-.-.-" evidence="12"/>
<keyword evidence="11" id="KW-0325">Glycoprotein</keyword>
<dbReference type="InterPro" id="IPR017852">
    <property type="entry name" value="GPI_EtnP_transferase_1_C"/>
</dbReference>
<dbReference type="InterPro" id="IPR007070">
    <property type="entry name" value="GPI_EtnP_transferase_1"/>
</dbReference>
<feature type="transmembrane region" description="Helical" evidence="12">
    <location>
        <begin position="589"/>
        <end position="609"/>
    </location>
</feature>
<dbReference type="InterPro" id="IPR037671">
    <property type="entry name" value="PIGN_N"/>
</dbReference>
<dbReference type="Pfam" id="PF04987">
    <property type="entry name" value="PigN"/>
    <property type="match status" value="1"/>
</dbReference>
<comment type="pathway">
    <text evidence="2 12">Glycolipid biosynthesis; glycosylphosphatidylinositol-anchor biosynthesis.</text>
</comment>
<comment type="similarity">
    <text evidence="3 12">Belongs to the PIGG/PIGN/PIGO family. PIGN subfamily.</text>
</comment>
<comment type="function">
    <text evidence="12">Ethanolamine phosphate transferase involved in glycosylphosphatidylinositol-anchor biosynthesis. Transfers ethanolamine phosphate to the first alpha-1,4-linked mannose of the glycosylphosphatidylinositol precursor of GPI-anchor.</text>
</comment>
<dbReference type="Proteomes" id="UP001347796">
    <property type="component" value="Unassembled WGS sequence"/>
</dbReference>
<reference evidence="14 15" key="1">
    <citation type="submission" date="2024-01" db="EMBL/GenBank/DDBJ databases">
        <title>The genome of the rayed Mediterranean limpet Patella caerulea (Linnaeus, 1758).</title>
        <authorList>
            <person name="Anh-Thu Weber A."/>
            <person name="Halstead-Nussloch G."/>
        </authorList>
    </citation>
    <scope>NUCLEOTIDE SEQUENCE [LARGE SCALE GENOMIC DNA]</scope>
    <source>
        <strain evidence="14">AATW-2023a</strain>
        <tissue evidence="14">Whole specimen</tissue>
    </source>
</reference>
<proteinExistence type="inferred from homology"/>
<keyword evidence="5 12" id="KW-0337">GPI-anchor biosynthesis</keyword>
<accession>A0AAN8JUT4</accession>
<dbReference type="AlphaFoldDB" id="A0AAN8JUT4"/>
<dbReference type="GO" id="GO:0006506">
    <property type="term" value="P:GPI anchor biosynthetic process"/>
    <property type="evidence" value="ECO:0007669"/>
    <property type="project" value="UniProtKB-KW"/>
</dbReference>
<feature type="transmembrane region" description="Helical" evidence="12">
    <location>
        <begin position="616"/>
        <end position="636"/>
    </location>
</feature>
<gene>
    <name evidence="14" type="ORF">SNE40_007983</name>
</gene>
<evidence type="ECO:0000256" key="1">
    <source>
        <dbReference type="ARBA" id="ARBA00004477"/>
    </source>
</evidence>
<evidence type="ECO:0000256" key="4">
    <source>
        <dbReference type="ARBA" id="ARBA00020831"/>
    </source>
</evidence>
<feature type="transmembrane region" description="Helical" evidence="12">
    <location>
        <begin position="540"/>
        <end position="563"/>
    </location>
</feature>
<keyword evidence="8 12" id="KW-0256">Endoplasmic reticulum</keyword>
<sequence length="934" mass="106634">MKLWQLIVTGLVVHVILFYSIFDVYFTSPLVHGMTSYSSTLPPPAKRLVLFVADGLRADRFYELGKDGKTIAPYLRNIIETRGSWGVSHTRVPTETRPGHVALIAGFYEDVSAVAKGWKENPVNFDSVFNESRYTWSWGSPDVLPMFSKGATGDHVFIDCYSDHLVDFGGHDSTRLDTWVFDKVTNFFADSKLDKSLHEKLHQNKIVFFLHLLGIDTNGHSHKPYSRAYLHNIEHVDKGVKVMEKLIEDYYNNDGQTAYVLTSDHGMTDWGSHGAGDPSETLTPLVAWGAGVRSAVHQQTCGHYDDNFCKDWKLNHLLRNDVEQADIAPLMTYLIGAPFPMNSVGTLPKDYLNITDWQKAEALYTNALQMLEQYEVKMNQVKESSIAVTFRPYKELTPTKKFESLKYLRTLMKNGLYQQAIKEGDLLIKTTLEGLNYYQTYNRLFLGASIVSGFLGWMAFILQQALQENSTIYLHRESDLQQTTLFVILGLLVLIVLLVQHSPWTYYLYCLLPVILWNKATQGLKFVIHHLNVIKERKKIVTLSLSIFINLLGLQILVLGFFYRELLSIGLVGMALWPFFNLSVSFNKISIIGWCVSCLLVAVFPLLPLVGRNSNIVVVVVSGLVEFMLGVVIVWWEHKRYKRKRINWILIIEFILILAATCVVYITKSSIKSGYGLPLYCQIFSWLMLLICPCLPLLSENSVEERLTSVGLSFLALYQLMCITYEGFFLLSLFMLLYFWLKMEHESSNNNHKKILNQIQFNNTNFIIHHNSTVCRSLEIADLRRAFFYIFLILIGFFGTGNIASMNSFDPASINCFVTVFKPFTMGTLMMIKNLIPLLVVTCVFRGVHVITKVPTRTLFLLVLLMCDFMGLHFFFLIKDTGSWLDIGTSISHYVIVMSLIIFLMLLFAVSQILTTYKFKIFSIPSHRVAKSTN</sequence>
<feature type="transmembrane region" description="Helical" evidence="12">
    <location>
        <begin position="786"/>
        <end position="804"/>
    </location>
</feature>
<evidence type="ECO:0000259" key="13">
    <source>
        <dbReference type="Pfam" id="PF04987"/>
    </source>
</evidence>